<dbReference type="InterPro" id="IPR041078">
    <property type="entry name" value="Plavaka"/>
</dbReference>
<dbReference type="EMBL" id="NHYE01005118">
    <property type="protein sequence ID" value="PPQ76806.1"/>
    <property type="molecule type" value="Genomic_DNA"/>
</dbReference>
<evidence type="ECO:0000256" key="1">
    <source>
        <dbReference type="SAM" id="MobiDB-lite"/>
    </source>
</evidence>
<dbReference type="InParanoid" id="A0A409WE88"/>
<protein>
    <submittedName>
        <fullName evidence="2">Uncharacterized protein</fullName>
    </submittedName>
</protein>
<proteinExistence type="predicted"/>
<dbReference type="AlphaFoldDB" id="A0A409WE88"/>
<accession>A0A409WE88</accession>
<dbReference type="Pfam" id="PF18759">
    <property type="entry name" value="Plavaka"/>
    <property type="match status" value="1"/>
</dbReference>
<comment type="caution">
    <text evidence="2">The sequence shown here is derived from an EMBL/GenBank/DDBJ whole genome shotgun (WGS) entry which is preliminary data.</text>
</comment>
<reference evidence="2 3" key="1">
    <citation type="journal article" date="2018" name="Evol. Lett.">
        <title>Horizontal gene cluster transfer increased hallucinogenic mushroom diversity.</title>
        <authorList>
            <person name="Reynolds H.T."/>
            <person name="Vijayakumar V."/>
            <person name="Gluck-Thaler E."/>
            <person name="Korotkin H.B."/>
            <person name="Matheny P.B."/>
            <person name="Slot J.C."/>
        </authorList>
    </citation>
    <scope>NUCLEOTIDE SEQUENCE [LARGE SCALE GENOMIC DNA]</scope>
    <source>
        <strain evidence="2 3">SRW20</strain>
    </source>
</reference>
<dbReference type="Proteomes" id="UP000284706">
    <property type="component" value="Unassembled WGS sequence"/>
</dbReference>
<dbReference type="STRING" id="231916.A0A409WE88"/>
<sequence>MSQSKVYKSNMSIPCEAGCGRRFVTVGDTHLTSSTKKCGGYLQGKLRDLGFGDRGLDTLEPTIQEESDEHWIDEEAEEVPYEPFFFQPLNYGLNEHHFLPHDHQDQASAEGQQEQNAVAGPEPSTAANAILQRAQNTPSDQDQLLVDQQDARVTFWNEEVGHIIRRVAPPLHSAHNIRDEQGDVQIAEGDPIFFPFSSELDWKIAQWAIKDGPGMNALDRLLEISDASPLKNLQCISTDAEKPDAIPEQAGDWQTRDIFFHDEPEEKYTIQFCDPVEAVKSLWKDPELSPSMVFCPAKHFKDKTKKNRIFSEMWLCKWWNVCQSKLPKGATLAPVIIATDKTQLTQFLGSKSAYPIYLTIGNIPKALRRKPLKKACILIGYLSVDKINRKDLSTRALRSKTQRLFHKSITDGAVHLVFPILSGYVADYPEQCLVTCSKYGTCVKCKAKATELGDAEVKEPRTQSWTEGVLKEVQSIAGQNTRAFYGHCMAQEVAGGVPKPFWTDFPLYDIHHIMTSDVLHQLYQGVLKHLIAWCQRILSPEELDHRIRCLPIGFGLRRFKNGFSALSQVSGPERKNMAKILLGCHVGSIPTNGIAAITALLDFIYLAQYSSHSTEALGFLEDALNRFQQHRTYFIETGVRQDFNIPKFHSLVHYIEAIKLFGTTDNYNTEIFKQLHIDFAKLGWRASNHRDEFPQMIRWLSRREKIDAFEAYQKSSGGIVNQASRASDRKTPLKSLPKNPNYPEELQDDKEEKDLVKAVAKSAQLPQRRFDTVVVLVNEEGESTGLTGMRIGRVRVIFSLPRKLDTMLGPRDLPSNWPHGPLAYIEWYSPLAKVAEARHGMMY</sequence>
<name>A0A409WE88_9AGAR</name>
<evidence type="ECO:0000313" key="2">
    <source>
        <dbReference type="EMBL" id="PPQ76806.1"/>
    </source>
</evidence>
<organism evidence="2 3">
    <name type="scientific">Gymnopilus dilepis</name>
    <dbReference type="NCBI Taxonomy" id="231916"/>
    <lineage>
        <taxon>Eukaryota</taxon>
        <taxon>Fungi</taxon>
        <taxon>Dikarya</taxon>
        <taxon>Basidiomycota</taxon>
        <taxon>Agaricomycotina</taxon>
        <taxon>Agaricomycetes</taxon>
        <taxon>Agaricomycetidae</taxon>
        <taxon>Agaricales</taxon>
        <taxon>Agaricineae</taxon>
        <taxon>Hymenogastraceae</taxon>
        <taxon>Gymnopilus</taxon>
    </lineage>
</organism>
<feature type="region of interest" description="Disordered" evidence="1">
    <location>
        <begin position="720"/>
        <end position="751"/>
    </location>
</feature>
<evidence type="ECO:0000313" key="3">
    <source>
        <dbReference type="Proteomes" id="UP000284706"/>
    </source>
</evidence>
<gene>
    <name evidence="2" type="ORF">CVT26_001760</name>
</gene>
<dbReference type="OrthoDB" id="3232941at2759"/>
<keyword evidence="3" id="KW-1185">Reference proteome</keyword>